<evidence type="ECO:0000313" key="4">
    <source>
        <dbReference type="EMBL" id="MER2491183.1"/>
    </source>
</evidence>
<dbReference type="EC" id="2.7.7.65" evidence="1"/>
<comment type="catalytic activity">
    <reaction evidence="2">
        <text>2 GTP = 3',3'-c-di-GMP + 2 diphosphate</text>
        <dbReference type="Rhea" id="RHEA:24898"/>
        <dbReference type="ChEBI" id="CHEBI:33019"/>
        <dbReference type="ChEBI" id="CHEBI:37565"/>
        <dbReference type="ChEBI" id="CHEBI:58805"/>
        <dbReference type="EC" id="2.7.7.65"/>
    </reaction>
</comment>
<evidence type="ECO:0000259" key="3">
    <source>
        <dbReference type="PROSITE" id="PS50887"/>
    </source>
</evidence>
<dbReference type="EMBL" id="JBELOE010000093">
    <property type="protein sequence ID" value="MER2491183.1"/>
    <property type="molecule type" value="Genomic_DNA"/>
</dbReference>
<proteinExistence type="predicted"/>
<reference evidence="4 5" key="1">
    <citation type="submission" date="2024-06" db="EMBL/GenBank/DDBJ databases">
        <authorList>
            <person name="Chen R.Y."/>
        </authorList>
    </citation>
    <scope>NUCLEOTIDE SEQUENCE [LARGE SCALE GENOMIC DNA]</scope>
    <source>
        <strain evidence="4 5">D2</strain>
    </source>
</reference>
<dbReference type="NCBIfam" id="TIGR00254">
    <property type="entry name" value="GGDEF"/>
    <property type="match status" value="1"/>
</dbReference>
<protein>
    <recommendedName>
        <fullName evidence="1">diguanylate cyclase</fullName>
        <ecNumber evidence="1">2.7.7.65</ecNumber>
    </recommendedName>
</protein>
<sequence>MDILQAYLSSESGKANPLTSQFFNGLQRSGHANFNALAERLHASLDLNRILQTFTDEAAKYIQISGLRFQAEATTVETERFVEGIYEHITELRFNNTTLGYLTYSTYREFEPQDIRMLHNMQSKLVMPIYNGIQFYILQQQAVKDHLTQLGNRAGFDEQFELAIERCIREDQGMTLLVLDLDDFKRANDSFGHEIGDQVLQKFAQILRQSIRKTDLAFRFGGDEFAIILNTADEPVAKRVASRIQTLVAQNPLMQQTSVSCSIGCASWQNETQKQLFRRADHALYDAKTAGKNQLKCA</sequence>
<organism evidence="4 5">
    <name type="scientific">Catenovulum sediminis</name>
    <dbReference type="NCBI Taxonomy" id="1740262"/>
    <lineage>
        <taxon>Bacteria</taxon>
        <taxon>Pseudomonadati</taxon>
        <taxon>Pseudomonadota</taxon>
        <taxon>Gammaproteobacteria</taxon>
        <taxon>Alteromonadales</taxon>
        <taxon>Alteromonadaceae</taxon>
        <taxon>Catenovulum</taxon>
    </lineage>
</organism>
<dbReference type="SMART" id="SM00267">
    <property type="entry name" value="GGDEF"/>
    <property type="match status" value="1"/>
</dbReference>
<gene>
    <name evidence="4" type="ORF">ABS311_04730</name>
</gene>
<dbReference type="Proteomes" id="UP001467690">
    <property type="component" value="Unassembled WGS sequence"/>
</dbReference>
<dbReference type="InterPro" id="IPR043128">
    <property type="entry name" value="Rev_trsase/Diguanyl_cyclase"/>
</dbReference>
<dbReference type="SUPFAM" id="SSF55781">
    <property type="entry name" value="GAF domain-like"/>
    <property type="match status" value="1"/>
</dbReference>
<feature type="domain" description="GGDEF" evidence="3">
    <location>
        <begin position="172"/>
        <end position="298"/>
    </location>
</feature>
<dbReference type="InterPro" id="IPR000160">
    <property type="entry name" value="GGDEF_dom"/>
</dbReference>
<dbReference type="RefSeq" id="WP_143871569.1">
    <property type="nucleotide sequence ID" value="NZ_CP041660.1"/>
</dbReference>
<dbReference type="InterPro" id="IPR050469">
    <property type="entry name" value="Diguanylate_Cyclase"/>
</dbReference>
<keyword evidence="4" id="KW-0808">Transferase</keyword>
<dbReference type="GO" id="GO:0052621">
    <property type="term" value="F:diguanylate cyclase activity"/>
    <property type="evidence" value="ECO:0007669"/>
    <property type="project" value="UniProtKB-EC"/>
</dbReference>
<dbReference type="SUPFAM" id="SSF55073">
    <property type="entry name" value="Nucleotide cyclase"/>
    <property type="match status" value="1"/>
</dbReference>
<accession>A0ABV1RE30</accession>
<keyword evidence="5" id="KW-1185">Reference proteome</keyword>
<evidence type="ECO:0000313" key="5">
    <source>
        <dbReference type="Proteomes" id="UP001467690"/>
    </source>
</evidence>
<evidence type="ECO:0000256" key="1">
    <source>
        <dbReference type="ARBA" id="ARBA00012528"/>
    </source>
</evidence>
<dbReference type="PANTHER" id="PTHR45138:SF9">
    <property type="entry name" value="DIGUANYLATE CYCLASE DGCM-RELATED"/>
    <property type="match status" value="1"/>
</dbReference>
<dbReference type="Pfam" id="PF00990">
    <property type="entry name" value="GGDEF"/>
    <property type="match status" value="1"/>
</dbReference>
<dbReference type="PROSITE" id="PS50887">
    <property type="entry name" value="GGDEF"/>
    <property type="match status" value="1"/>
</dbReference>
<comment type="caution">
    <text evidence="4">The sequence shown here is derived from an EMBL/GenBank/DDBJ whole genome shotgun (WGS) entry which is preliminary data.</text>
</comment>
<evidence type="ECO:0000256" key="2">
    <source>
        <dbReference type="ARBA" id="ARBA00034247"/>
    </source>
</evidence>
<dbReference type="PANTHER" id="PTHR45138">
    <property type="entry name" value="REGULATORY COMPONENTS OF SENSORY TRANSDUCTION SYSTEM"/>
    <property type="match status" value="1"/>
</dbReference>
<keyword evidence="4" id="KW-0548">Nucleotidyltransferase</keyword>
<dbReference type="CDD" id="cd01949">
    <property type="entry name" value="GGDEF"/>
    <property type="match status" value="1"/>
</dbReference>
<dbReference type="Gene3D" id="3.30.70.270">
    <property type="match status" value="1"/>
</dbReference>
<name>A0ABV1RE30_9ALTE</name>
<dbReference type="InterPro" id="IPR029787">
    <property type="entry name" value="Nucleotide_cyclase"/>
</dbReference>